<dbReference type="SUPFAM" id="SSF53790">
    <property type="entry name" value="Tetrapyrrole methylase"/>
    <property type="match status" value="1"/>
</dbReference>
<dbReference type="NCBIfam" id="TIGR02467">
    <property type="entry name" value="CbiE"/>
    <property type="match status" value="1"/>
</dbReference>
<dbReference type="Gene3D" id="3.40.1010.10">
    <property type="entry name" value="Cobalt-precorrin-4 Transmethylase, Domain 1"/>
    <property type="match status" value="1"/>
</dbReference>
<dbReference type="InterPro" id="IPR014777">
    <property type="entry name" value="4pyrrole_Mease_sub1"/>
</dbReference>
<name>A0ABM7PBJ8_9BACT</name>
<dbReference type="PANTHER" id="PTHR43182">
    <property type="entry name" value="COBALT-PRECORRIN-6B C(15)-METHYLTRANSFERASE (DECARBOXYLATING)"/>
    <property type="match status" value="1"/>
</dbReference>
<dbReference type="SUPFAM" id="SSF53335">
    <property type="entry name" value="S-adenosyl-L-methionine-dependent methyltransferases"/>
    <property type="match status" value="1"/>
</dbReference>
<evidence type="ECO:0000259" key="6">
    <source>
        <dbReference type="Pfam" id="PF00590"/>
    </source>
</evidence>
<dbReference type="InterPro" id="IPR006365">
    <property type="entry name" value="Cbl_synth_CobL"/>
</dbReference>
<evidence type="ECO:0000313" key="7">
    <source>
        <dbReference type="EMBL" id="BCS94570.1"/>
    </source>
</evidence>
<dbReference type="EMBL" id="AP024488">
    <property type="protein sequence ID" value="BCS94570.1"/>
    <property type="molecule type" value="Genomic_DNA"/>
</dbReference>
<dbReference type="InterPro" id="IPR012818">
    <property type="entry name" value="CbiE"/>
</dbReference>
<evidence type="ECO:0000256" key="2">
    <source>
        <dbReference type="ARBA" id="ARBA00022573"/>
    </source>
</evidence>
<keyword evidence="8" id="KW-1185">Reference proteome</keyword>
<dbReference type="Pfam" id="PF03602">
    <property type="entry name" value="Cons_hypoth95"/>
    <property type="match status" value="1"/>
</dbReference>
<dbReference type="NCBIfam" id="TIGR02469">
    <property type="entry name" value="CbiT"/>
    <property type="match status" value="1"/>
</dbReference>
<keyword evidence="3" id="KW-0489">Methyltransferase</keyword>
<evidence type="ECO:0000256" key="1">
    <source>
        <dbReference type="ARBA" id="ARBA00004953"/>
    </source>
</evidence>
<evidence type="ECO:0000256" key="4">
    <source>
        <dbReference type="ARBA" id="ARBA00022679"/>
    </source>
</evidence>
<evidence type="ECO:0000256" key="5">
    <source>
        <dbReference type="ARBA" id="ARBA00022691"/>
    </source>
</evidence>
<dbReference type="Gene3D" id="3.40.50.150">
    <property type="entry name" value="Vaccinia Virus protein VP39"/>
    <property type="match status" value="1"/>
</dbReference>
<gene>
    <name evidence="7" type="primary">cobL</name>
    <name evidence="7" type="ORF">DSLASN_02020</name>
</gene>
<dbReference type="InterPro" id="IPR014008">
    <property type="entry name" value="Cbl_synth_MTase_CbiT"/>
</dbReference>
<keyword evidence="5" id="KW-0949">S-adenosyl-L-methionine</keyword>
<evidence type="ECO:0000313" key="8">
    <source>
        <dbReference type="Proteomes" id="UP001320148"/>
    </source>
</evidence>
<dbReference type="InterPro" id="IPR050714">
    <property type="entry name" value="Cobalamin_biosynth_MTase"/>
</dbReference>
<organism evidence="7 8">
    <name type="scientific">Desulfoluna limicola</name>
    <dbReference type="NCBI Taxonomy" id="2810562"/>
    <lineage>
        <taxon>Bacteria</taxon>
        <taxon>Pseudomonadati</taxon>
        <taxon>Thermodesulfobacteriota</taxon>
        <taxon>Desulfobacteria</taxon>
        <taxon>Desulfobacterales</taxon>
        <taxon>Desulfolunaceae</taxon>
        <taxon>Desulfoluna</taxon>
    </lineage>
</organism>
<feature type="domain" description="Tetrapyrrole methylase" evidence="6">
    <location>
        <begin position="5"/>
        <end position="193"/>
    </location>
</feature>
<reference evidence="7 8" key="1">
    <citation type="submission" date="2021-02" db="EMBL/GenBank/DDBJ databases">
        <title>Complete genome of Desulfoluna sp. strain ASN36.</title>
        <authorList>
            <person name="Takahashi A."/>
            <person name="Kojima H."/>
            <person name="Fukui M."/>
        </authorList>
    </citation>
    <scope>NUCLEOTIDE SEQUENCE [LARGE SCALE GENOMIC DNA]</scope>
    <source>
        <strain evidence="7 8">ASN36</strain>
    </source>
</reference>
<dbReference type="Gene3D" id="3.30.950.10">
    <property type="entry name" value="Methyltransferase, Cobalt-precorrin-4 Transmethylase, Domain 2"/>
    <property type="match status" value="1"/>
</dbReference>
<dbReference type="InterPro" id="IPR029063">
    <property type="entry name" value="SAM-dependent_MTases_sf"/>
</dbReference>
<dbReference type="Proteomes" id="UP001320148">
    <property type="component" value="Chromosome"/>
</dbReference>
<dbReference type="Pfam" id="PF00590">
    <property type="entry name" value="TP_methylase"/>
    <property type="match status" value="1"/>
</dbReference>
<sequence>MKQAITVVGYGLSETDLPEASLSIIAKADVLVGGKRHLAAFGEATADKVVIEGKMSAILDRLEGEVAAGKEVVILASGDPLYYGIGSLVTKRFGGDAVTVIPNVSAVAGAFSRLGLSWHDAGVVSLHGRGFSKGTLETLLSHEKTALFTDLTNSPDAVAAWLLEQGVTSGACHVFEQMGTDGEKHTQTTLAEAAEGSFSDPNMMVVVGASLEEEPLPIGLGMPSEAFAHQRGLITKPEVRAVTISKLNLKPWHVLWDLGAGSGSVSIEASRFVKQVCAVEQKEGRVADIKTNIRRFGATNMTVTEGELPDAATELPDPDVVFIGGGGKGLDAIIRMASTRMKENARMVVNTVLLQSLGTAVTTLEDEGFSVEVLQLSASVSTTVAWDMMLKGTNPVFIVTGIRGEG</sequence>
<accession>A0ABM7PBJ8</accession>
<protein>
    <submittedName>
        <fullName evidence="7">Precorrin-6Y C5,15-methyltransferase (Decarboxylating)</fullName>
    </submittedName>
</protein>
<dbReference type="PANTHER" id="PTHR43182:SF1">
    <property type="entry name" value="COBALT-PRECORRIN-7 C(5)-METHYLTRANSFERASE"/>
    <property type="match status" value="1"/>
</dbReference>
<comment type="pathway">
    <text evidence="1">Cofactor biosynthesis; adenosylcobalamin biosynthesis.</text>
</comment>
<keyword evidence="2" id="KW-0169">Cobalamin biosynthesis</keyword>
<keyword evidence="4" id="KW-0808">Transferase</keyword>
<dbReference type="RefSeq" id="WP_236890878.1">
    <property type="nucleotide sequence ID" value="NZ_AP024488.1"/>
</dbReference>
<proteinExistence type="predicted"/>
<dbReference type="CDD" id="cd11644">
    <property type="entry name" value="Precorrin-6Y-MT"/>
    <property type="match status" value="1"/>
</dbReference>
<dbReference type="InterPro" id="IPR035996">
    <property type="entry name" value="4pyrrol_Methylase_sf"/>
</dbReference>
<dbReference type="InterPro" id="IPR014776">
    <property type="entry name" value="4pyrrole_Mease_sub2"/>
</dbReference>
<dbReference type="InterPro" id="IPR000878">
    <property type="entry name" value="4pyrrol_Mease"/>
</dbReference>
<dbReference type="PIRSF" id="PIRSF036428">
    <property type="entry name" value="CobL"/>
    <property type="match status" value="1"/>
</dbReference>
<evidence type="ECO:0000256" key="3">
    <source>
        <dbReference type="ARBA" id="ARBA00022603"/>
    </source>
</evidence>